<comment type="caution">
    <text evidence="11">The sequence shown here is derived from an EMBL/GenBank/DDBJ whole genome shotgun (WGS) entry which is preliminary data.</text>
</comment>
<dbReference type="EMBL" id="JACGWK010000004">
    <property type="protein sequence ID" value="KAL0359290.1"/>
    <property type="molecule type" value="Genomic_DNA"/>
</dbReference>
<protein>
    <submittedName>
        <fullName evidence="11">Polygalacturonase</fullName>
    </submittedName>
</protein>
<evidence type="ECO:0000256" key="2">
    <source>
        <dbReference type="ARBA" id="ARBA00008834"/>
    </source>
</evidence>
<comment type="similarity">
    <text evidence="2 9">Belongs to the glycosyl hydrolase 28 family.</text>
</comment>
<evidence type="ECO:0000256" key="1">
    <source>
        <dbReference type="ARBA" id="ARBA00004191"/>
    </source>
</evidence>
<dbReference type="SMART" id="SM00710">
    <property type="entry name" value="PbH1"/>
    <property type="match status" value="5"/>
</dbReference>
<evidence type="ECO:0000256" key="5">
    <source>
        <dbReference type="ARBA" id="ARBA00022801"/>
    </source>
</evidence>
<proteinExistence type="inferred from homology"/>
<dbReference type="InterPro" id="IPR011050">
    <property type="entry name" value="Pectin_lyase_fold/virulence"/>
</dbReference>
<feature type="signal peptide" evidence="10">
    <location>
        <begin position="1"/>
        <end position="17"/>
    </location>
</feature>
<dbReference type="InterPro" id="IPR000743">
    <property type="entry name" value="Glyco_hydro_28"/>
</dbReference>
<keyword evidence="5 9" id="KW-0378">Hydrolase</keyword>
<keyword evidence="10" id="KW-0732">Signal</keyword>
<feature type="chain" id="PRO_5043441808" evidence="10">
    <location>
        <begin position="18"/>
        <end position="388"/>
    </location>
</feature>
<dbReference type="AlphaFoldDB" id="A0AAW2PUU4"/>
<keyword evidence="4" id="KW-0964">Secreted</keyword>
<dbReference type="PANTHER" id="PTHR31375">
    <property type="match status" value="1"/>
</dbReference>
<evidence type="ECO:0000256" key="4">
    <source>
        <dbReference type="ARBA" id="ARBA00022525"/>
    </source>
</evidence>
<dbReference type="InterPro" id="IPR012334">
    <property type="entry name" value="Pectin_lyas_fold"/>
</dbReference>
<reference evidence="11" key="2">
    <citation type="journal article" date="2024" name="Plant">
        <title>Genomic evolution and insights into agronomic trait innovations of Sesamum species.</title>
        <authorList>
            <person name="Miao H."/>
            <person name="Wang L."/>
            <person name="Qu L."/>
            <person name="Liu H."/>
            <person name="Sun Y."/>
            <person name="Le M."/>
            <person name="Wang Q."/>
            <person name="Wei S."/>
            <person name="Zheng Y."/>
            <person name="Lin W."/>
            <person name="Duan Y."/>
            <person name="Cao H."/>
            <person name="Xiong S."/>
            <person name="Wang X."/>
            <person name="Wei L."/>
            <person name="Li C."/>
            <person name="Ma Q."/>
            <person name="Ju M."/>
            <person name="Zhao R."/>
            <person name="Li G."/>
            <person name="Mu C."/>
            <person name="Tian Q."/>
            <person name="Mei H."/>
            <person name="Zhang T."/>
            <person name="Gao T."/>
            <person name="Zhang H."/>
        </authorList>
    </citation>
    <scope>NUCLEOTIDE SEQUENCE</scope>
    <source>
        <strain evidence="11">G01</strain>
    </source>
</reference>
<dbReference type="FunFam" id="2.160.20.10:FF:000016">
    <property type="entry name" value="Polygalacturonase 7"/>
    <property type="match status" value="1"/>
</dbReference>
<evidence type="ECO:0000256" key="3">
    <source>
        <dbReference type="ARBA" id="ARBA00022512"/>
    </source>
</evidence>
<dbReference type="Gene3D" id="2.160.20.10">
    <property type="entry name" value="Single-stranded right-handed beta-helix, Pectin lyase-like"/>
    <property type="match status" value="1"/>
</dbReference>
<accession>A0AAW2PUU4</accession>
<dbReference type="GO" id="GO:0005975">
    <property type="term" value="P:carbohydrate metabolic process"/>
    <property type="evidence" value="ECO:0007669"/>
    <property type="project" value="InterPro"/>
</dbReference>
<name>A0AAW2PUU4_9LAMI</name>
<keyword evidence="7" id="KW-0961">Cell wall biogenesis/degradation</keyword>
<dbReference type="GO" id="GO:0004650">
    <property type="term" value="F:polygalacturonase activity"/>
    <property type="evidence" value="ECO:0007669"/>
    <property type="project" value="InterPro"/>
</dbReference>
<evidence type="ECO:0000256" key="7">
    <source>
        <dbReference type="ARBA" id="ARBA00023316"/>
    </source>
</evidence>
<evidence type="ECO:0000256" key="10">
    <source>
        <dbReference type="SAM" id="SignalP"/>
    </source>
</evidence>
<dbReference type="GO" id="GO:0071555">
    <property type="term" value="P:cell wall organization"/>
    <property type="evidence" value="ECO:0007669"/>
    <property type="project" value="UniProtKB-KW"/>
</dbReference>
<comment type="subcellular location">
    <subcellularLocation>
        <location evidence="1">Secreted</location>
        <location evidence="1">Cell wall</location>
    </subcellularLocation>
</comment>
<evidence type="ECO:0000256" key="6">
    <source>
        <dbReference type="ARBA" id="ARBA00023295"/>
    </source>
</evidence>
<reference evidence="11" key="1">
    <citation type="submission" date="2020-06" db="EMBL/GenBank/DDBJ databases">
        <authorList>
            <person name="Li T."/>
            <person name="Hu X."/>
            <person name="Zhang T."/>
            <person name="Song X."/>
            <person name="Zhang H."/>
            <person name="Dai N."/>
            <person name="Sheng W."/>
            <person name="Hou X."/>
            <person name="Wei L."/>
        </authorList>
    </citation>
    <scope>NUCLEOTIDE SEQUENCE</scope>
    <source>
        <strain evidence="11">G01</strain>
        <tissue evidence="11">Leaf</tissue>
    </source>
</reference>
<evidence type="ECO:0000313" key="11">
    <source>
        <dbReference type="EMBL" id="KAL0359290.1"/>
    </source>
</evidence>
<keyword evidence="3" id="KW-0134">Cell wall</keyword>
<evidence type="ECO:0000256" key="8">
    <source>
        <dbReference type="PROSITE-ProRule" id="PRU10052"/>
    </source>
</evidence>
<dbReference type="SUPFAM" id="SSF51126">
    <property type="entry name" value="Pectin lyase-like"/>
    <property type="match status" value="1"/>
</dbReference>
<keyword evidence="6 9" id="KW-0326">Glycosidase</keyword>
<dbReference type="Pfam" id="PF00295">
    <property type="entry name" value="Glyco_hydro_28"/>
    <property type="match status" value="1"/>
</dbReference>
<gene>
    <name evidence="11" type="ORF">Sangu_0778400</name>
</gene>
<feature type="active site" evidence="8">
    <location>
        <position position="236"/>
    </location>
</feature>
<organism evidence="11">
    <name type="scientific">Sesamum angustifolium</name>
    <dbReference type="NCBI Taxonomy" id="2727405"/>
    <lineage>
        <taxon>Eukaryota</taxon>
        <taxon>Viridiplantae</taxon>
        <taxon>Streptophyta</taxon>
        <taxon>Embryophyta</taxon>
        <taxon>Tracheophyta</taxon>
        <taxon>Spermatophyta</taxon>
        <taxon>Magnoliopsida</taxon>
        <taxon>eudicotyledons</taxon>
        <taxon>Gunneridae</taxon>
        <taxon>Pentapetalae</taxon>
        <taxon>asterids</taxon>
        <taxon>lamiids</taxon>
        <taxon>Lamiales</taxon>
        <taxon>Pedaliaceae</taxon>
        <taxon>Sesamum</taxon>
    </lineage>
</organism>
<evidence type="ECO:0000256" key="9">
    <source>
        <dbReference type="RuleBase" id="RU361169"/>
    </source>
</evidence>
<dbReference type="PROSITE" id="PS00502">
    <property type="entry name" value="POLYGALACTURONASE"/>
    <property type="match status" value="1"/>
</dbReference>
<dbReference type="InterPro" id="IPR006626">
    <property type="entry name" value="PbH1"/>
</dbReference>
<sequence>MMLILIFTSFYYTSSFASNPSYNVKSFGAMSDGESDSTKAFLSAWSAACATTQPAAIYVSPGRYFLRNAFFNGKTCKNKAITIRIDGTLVAPSDYNTIGNSGTWLKFQKVTGVSISGGTLDGQGTKLWACKNASKSCPKGATTLGFSNSKNVAISGLRSLNSQMFHIVINGCENVKLQGVNVLASGDSPNTDGIHVQLSTGVTILNSKISTGDDCISIGPGATNLWIENVGCGPGHGISIGSLGKDYEEAGVRNVTVKTTTFKNTQNGLRIKTWARASKGFVKGVFFQHAVMTNVQNPIVIDQNYCPDHKNCPGQVSGVKISDVSYQDIQGTSATQVAVKFDCSKTSPCQGIRLENVKLSYKNQAAEASCSNAAGTTAGIIQPSSCLY</sequence>